<dbReference type="Proteomes" id="UP000614200">
    <property type="component" value="Unassembled WGS sequence"/>
</dbReference>
<name>A0ABR9ZMX7_9FIRM</name>
<gene>
    <name evidence="13" type="primary">rseP</name>
    <name evidence="13" type="ORF">ISU02_01465</name>
</gene>
<keyword evidence="9 11" id="KW-0482">Metalloprotease</keyword>
<keyword evidence="11" id="KW-0479">Metal-binding</keyword>
<dbReference type="PANTHER" id="PTHR42837:SF2">
    <property type="entry name" value="MEMBRANE METALLOPROTEASE ARASP2, CHLOROPLASTIC-RELATED"/>
    <property type="match status" value="1"/>
</dbReference>
<comment type="similarity">
    <text evidence="3 11">Belongs to the peptidase M50B family.</text>
</comment>
<keyword evidence="5 11" id="KW-0812">Transmembrane</keyword>
<dbReference type="EC" id="3.4.24.-" evidence="11"/>
<dbReference type="NCBIfam" id="TIGR00054">
    <property type="entry name" value="RIP metalloprotease RseP"/>
    <property type="match status" value="1"/>
</dbReference>
<evidence type="ECO:0000256" key="3">
    <source>
        <dbReference type="ARBA" id="ARBA00007931"/>
    </source>
</evidence>
<evidence type="ECO:0000256" key="1">
    <source>
        <dbReference type="ARBA" id="ARBA00001947"/>
    </source>
</evidence>
<dbReference type="CDD" id="cd06163">
    <property type="entry name" value="S2P-M50_PDZ_RseP-like"/>
    <property type="match status" value="1"/>
</dbReference>
<evidence type="ECO:0000256" key="2">
    <source>
        <dbReference type="ARBA" id="ARBA00004141"/>
    </source>
</evidence>
<dbReference type="PANTHER" id="PTHR42837">
    <property type="entry name" value="REGULATOR OF SIGMA-E PROTEASE RSEP"/>
    <property type="match status" value="1"/>
</dbReference>
<keyword evidence="8 11" id="KW-1133">Transmembrane helix</keyword>
<feature type="transmembrane region" description="Helical" evidence="11">
    <location>
        <begin position="305"/>
        <end position="324"/>
    </location>
</feature>
<dbReference type="Gene3D" id="2.30.42.10">
    <property type="match status" value="1"/>
</dbReference>
<comment type="caution">
    <text evidence="13">The sequence shown here is derived from an EMBL/GenBank/DDBJ whole genome shotgun (WGS) entry which is preliminary data.</text>
</comment>
<evidence type="ECO:0000313" key="13">
    <source>
        <dbReference type="EMBL" id="MBF4691764.1"/>
    </source>
</evidence>
<evidence type="ECO:0000256" key="5">
    <source>
        <dbReference type="ARBA" id="ARBA00022692"/>
    </source>
</evidence>
<feature type="domain" description="PDZ" evidence="12">
    <location>
        <begin position="102"/>
        <end position="174"/>
    </location>
</feature>
<evidence type="ECO:0000256" key="7">
    <source>
        <dbReference type="ARBA" id="ARBA00022833"/>
    </source>
</evidence>
<proteinExistence type="inferred from homology"/>
<evidence type="ECO:0000256" key="11">
    <source>
        <dbReference type="RuleBase" id="RU362031"/>
    </source>
</evidence>
<sequence length="331" mass="36322">MTIISFIFVFGIIVLAHEFGHFITARLNDIKIQEFSLGMGPAVLKKQGPETLYSVRAFPIGGFVKMEGEDGESDDPRSFVSKKPWQRLIVLAAGAIMNFVLAYVLLVIIMFSVGYPSNTVDQVLENSPAEASGLMSGDTIVKINQTEIDTWEAIVDNINNSEGQMLNIEVLRNDEIVNLKVKPALDPADSVYRVGISPQSVKQINKAFPLAGKQFSTFFVSIFQFFSQLGTGNVQGEVVGPVGIVNVIGQASRAGFLNLLFIAAYISINLGIVNLLPFPALDGGRIVFVVIEMILGRPINREKEGYVHFVGFAILMALMVFLVFRDISNLR</sequence>
<dbReference type="SUPFAM" id="SSF50156">
    <property type="entry name" value="PDZ domain-like"/>
    <property type="match status" value="1"/>
</dbReference>
<accession>A0ABR9ZMX7</accession>
<keyword evidence="6 11" id="KW-0378">Hydrolase</keyword>
<dbReference type="CDD" id="cd23081">
    <property type="entry name" value="cpPDZ_EcRseP-like"/>
    <property type="match status" value="1"/>
</dbReference>
<dbReference type="EMBL" id="JADKNH010000001">
    <property type="protein sequence ID" value="MBF4691764.1"/>
    <property type="molecule type" value="Genomic_DNA"/>
</dbReference>
<keyword evidence="14" id="KW-1185">Reference proteome</keyword>
<keyword evidence="10 11" id="KW-0472">Membrane</keyword>
<evidence type="ECO:0000259" key="12">
    <source>
        <dbReference type="SMART" id="SM00228"/>
    </source>
</evidence>
<organism evidence="13 14">
    <name type="scientific">Fusibacter ferrireducens</name>
    <dbReference type="NCBI Taxonomy" id="2785058"/>
    <lineage>
        <taxon>Bacteria</taxon>
        <taxon>Bacillati</taxon>
        <taxon>Bacillota</taxon>
        <taxon>Clostridia</taxon>
        <taxon>Eubacteriales</taxon>
        <taxon>Eubacteriales Family XII. Incertae Sedis</taxon>
        <taxon>Fusibacter</taxon>
    </lineage>
</organism>
<dbReference type="SMART" id="SM00228">
    <property type="entry name" value="PDZ"/>
    <property type="match status" value="1"/>
</dbReference>
<dbReference type="InterPro" id="IPR008915">
    <property type="entry name" value="Peptidase_M50"/>
</dbReference>
<evidence type="ECO:0000256" key="4">
    <source>
        <dbReference type="ARBA" id="ARBA00022670"/>
    </source>
</evidence>
<protein>
    <recommendedName>
        <fullName evidence="11">Zinc metalloprotease</fullName>
        <ecNumber evidence="11">3.4.24.-</ecNumber>
    </recommendedName>
</protein>
<dbReference type="GO" id="GO:0008237">
    <property type="term" value="F:metallopeptidase activity"/>
    <property type="evidence" value="ECO:0007669"/>
    <property type="project" value="UniProtKB-KW"/>
</dbReference>
<dbReference type="InterPro" id="IPR004387">
    <property type="entry name" value="Pept_M50_Zn"/>
</dbReference>
<feature type="transmembrane region" description="Helical" evidence="11">
    <location>
        <begin position="6"/>
        <end position="25"/>
    </location>
</feature>
<feature type="transmembrane region" description="Helical" evidence="11">
    <location>
        <begin position="256"/>
        <end position="276"/>
    </location>
</feature>
<evidence type="ECO:0000256" key="6">
    <source>
        <dbReference type="ARBA" id="ARBA00022801"/>
    </source>
</evidence>
<feature type="transmembrane region" description="Helical" evidence="11">
    <location>
        <begin position="88"/>
        <end position="111"/>
    </location>
</feature>
<keyword evidence="4" id="KW-0645">Protease</keyword>
<evidence type="ECO:0000256" key="9">
    <source>
        <dbReference type="ARBA" id="ARBA00023049"/>
    </source>
</evidence>
<dbReference type="InterPro" id="IPR036034">
    <property type="entry name" value="PDZ_sf"/>
</dbReference>
<comment type="cofactor">
    <cofactor evidence="1 11">
        <name>Zn(2+)</name>
        <dbReference type="ChEBI" id="CHEBI:29105"/>
    </cofactor>
</comment>
<dbReference type="InterPro" id="IPR001478">
    <property type="entry name" value="PDZ"/>
</dbReference>
<evidence type="ECO:0000256" key="10">
    <source>
        <dbReference type="ARBA" id="ARBA00023136"/>
    </source>
</evidence>
<comment type="subcellular location">
    <subcellularLocation>
        <location evidence="2">Membrane</location>
        <topology evidence="2">Multi-pass membrane protein</topology>
    </subcellularLocation>
</comment>
<keyword evidence="7 11" id="KW-0862">Zinc</keyword>
<dbReference type="Pfam" id="PF02163">
    <property type="entry name" value="Peptidase_M50"/>
    <property type="match status" value="1"/>
</dbReference>
<reference evidence="13 14" key="1">
    <citation type="submission" date="2020-11" db="EMBL/GenBank/DDBJ databases">
        <title>Fusibacter basophilias sp. nov.</title>
        <authorList>
            <person name="Qiu D."/>
        </authorList>
    </citation>
    <scope>NUCLEOTIDE SEQUENCE [LARGE SCALE GENOMIC DNA]</scope>
    <source>
        <strain evidence="13 14">Q10-2</strain>
    </source>
</reference>
<evidence type="ECO:0000256" key="8">
    <source>
        <dbReference type="ARBA" id="ARBA00022989"/>
    </source>
</evidence>
<evidence type="ECO:0000313" key="14">
    <source>
        <dbReference type="Proteomes" id="UP000614200"/>
    </source>
</evidence>